<name>I1QV02_ORYGL</name>
<dbReference type="STRING" id="4538.I1QV02"/>
<reference evidence="1 2" key="2">
    <citation type="submission" date="2018-04" db="EMBL/GenBank/DDBJ databases">
        <title>OglaRS2 (Oryza glaberrima Reference Sequence Version 2).</title>
        <authorList>
            <person name="Zhang J."/>
            <person name="Kudrna D."/>
            <person name="Lee S."/>
            <person name="Talag J."/>
            <person name="Rajasekar S."/>
            <person name="Wing R.A."/>
        </authorList>
    </citation>
    <scope>NUCLEOTIDE SEQUENCE [LARGE SCALE GENOMIC DNA]</scope>
    <source>
        <strain evidence="1 2">cv. IRGC 96717</strain>
    </source>
</reference>
<dbReference type="Gramene" id="ORGLA10G0103500.1">
    <property type="protein sequence ID" value="ORGLA10G0103500.1"/>
    <property type="gene ID" value="ORGLA10G0103500"/>
</dbReference>
<dbReference type="EnsemblPlants" id="ORGLA10G0103500.1">
    <property type="protein sequence ID" value="ORGLA10G0103500.1"/>
    <property type="gene ID" value="ORGLA10G0103500"/>
</dbReference>
<reference evidence="1" key="1">
    <citation type="submission" date="2015-06" db="UniProtKB">
        <authorList>
            <consortium name="EnsemblPlants"/>
        </authorList>
    </citation>
    <scope>IDENTIFICATION</scope>
</reference>
<organism evidence="1 2">
    <name type="scientific">Oryza glaberrima</name>
    <name type="common">African rice</name>
    <dbReference type="NCBI Taxonomy" id="4538"/>
    <lineage>
        <taxon>Eukaryota</taxon>
        <taxon>Viridiplantae</taxon>
        <taxon>Streptophyta</taxon>
        <taxon>Embryophyta</taxon>
        <taxon>Tracheophyta</taxon>
        <taxon>Spermatophyta</taxon>
        <taxon>Magnoliopsida</taxon>
        <taxon>Liliopsida</taxon>
        <taxon>Poales</taxon>
        <taxon>Poaceae</taxon>
        <taxon>BOP clade</taxon>
        <taxon>Oryzoideae</taxon>
        <taxon>Oryzeae</taxon>
        <taxon>Oryzinae</taxon>
        <taxon>Oryza</taxon>
    </lineage>
</organism>
<evidence type="ECO:0000313" key="1">
    <source>
        <dbReference type="EnsemblPlants" id="ORGLA10G0103500.1"/>
    </source>
</evidence>
<dbReference type="AlphaFoldDB" id="I1QV02"/>
<proteinExistence type="predicted"/>
<protein>
    <submittedName>
        <fullName evidence="1">Uncharacterized protein</fullName>
    </submittedName>
</protein>
<sequence>ISIHVAPFHSSVVPEDHINDSDQSSTITGCSACCDHAMTSENTEDQRFQSIANNMRLVDLKLRMVCDTFGLHTRIFHVLQLSIIHLQRRKGSEENLRKYLRPCLVSQESRSWSHANMHHANVVLSFQIRPCCIDQYIQHDDSIISIHGDIVYPDKNSIICRLEAIEKYFSLETVKDIVEAMVSDASVVLYFQISGHDMNCKLTEKVLHCGLKSPINQEGCDAMLNLILESQALCSSIVLFAKIMTFQFVINYL</sequence>
<keyword evidence="2" id="KW-1185">Reference proteome</keyword>
<dbReference type="HOGENOM" id="CLU_1100835_0_0_1"/>
<evidence type="ECO:0000313" key="2">
    <source>
        <dbReference type="Proteomes" id="UP000007306"/>
    </source>
</evidence>
<dbReference type="Proteomes" id="UP000007306">
    <property type="component" value="Chromosome 10"/>
</dbReference>
<accession>I1QV02</accession>